<protein>
    <submittedName>
        <fullName evidence="1">OsmC family protein-like protein</fullName>
    </submittedName>
</protein>
<dbReference type="InterPro" id="IPR036102">
    <property type="entry name" value="OsmC/Ohrsf"/>
</dbReference>
<keyword evidence="2" id="KW-1185">Reference proteome</keyword>
<dbReference type="InterPro" id="IPR052924">
    <property type="entry name" value="OsmC/Ohr_hydroprdx_reductase"/>
</dbReference>
<evidence type="ECO:0000313" key="2">
    <source>
        <dbReference type="Proteomes" id="UP000193144"/>
    </source>
</evidence>
<accession>A0A1Y2A481</accession>
<name>A0A1Y2A481_9PLEO</name>
<evidence type="ECO:0000313" key="1">
    <source>
        <dbReference type="EMBL" id="ORY17323.1"/>
    </source>
</evidence>
<dbReference type="EMBL" id="MCFA01000013">
    <property type="protein sequence ID" value="ORY17323.1"/>
    <property type="molecule type" value="Genomic_DNA"/>
</dbReference>
<proteinExistence type="predicted"/>
<dbReference type="Proteomes" id="UP000193144">
    <property type="component" value="Unassembled WGS sequence"/>
</dbReference>
<organism evidence="1 2">
    <name type="scientific">Clohesyomyces aquaticus</name>
    <dbReference type="NCBI Taxonomy" id="1231657"/>
    <lineage>
        <taxon>Eukaryota</taxon>
        <taxon>Fungi</taxon>
        <taxon>Dikarya</taxon>
        <taxon>Ascomycota</taxon>
        <taxon>Pezizomycotina</taxon>
        <taxon>Dothideomycetes</taxon>
        <taxon>Pleosporomycetidae</taxon>
        <taxon>Pleosporales</taxon>
        <taxon>Lindgomycetaceae</taxon>
        <taxon>Clohesyomyces</taxon>
    </lineage>
</organism>
<dbReference type="InterPro" id="IPR015946">
    <property type="entry name" value="KH_dom-like_a/b"/>
</dbReference>
<reference evidence="1 2" key="1">
    <citation type="submission" date="2016-07" db="EMBL/GenBank/DDBJ databases">
        <title>Pervasive Adenine N6-methylation of Active Genes in Fungi.</title>
        <authorList>
            <consortium name="DOE Joint Genome Institute"/>
            <person name="Mondo S.J."/>
            <person name="Dannebaum R.O."/>
            <person name="Kuo R.C."/>
            <person name="Labutti K."/>
            <person name="Haridas S."/>
            <person name="Kuo A."/>
            <person name="Salamov A."/>
            <person name="Ahrendt S.R."/>
            <person name="Lipzen A."/>
            <person name="Sullivan W."/>
            <person name="Andreopoulos W.B."/>
            <person name="Clum A."/>
            <person name="Lindquist E."/>
            <person name="Daum C."/>
            <person name="Ramamoorthy G.K."/>
            <person name="Gryganskyi A."/>
            <person name="Culley D."/>
            <person name="Magnuson J.K."/>
            <person name="James T.Y."/>
            <person name="O'Malley M.A."/>
            <person name="Stajich J.E."/>
            <person name="Spatafora J.W."/>
            <person name="Visel A."/>
            <person name="Grigoriev I.V."/>
        </authorList>
    </citation>
    <scope>NUCLEOTIDE SEQUENCE [LARGE SCALE GENOMIC DNA]</scope>
    <source>
        <strain evidence="1 2">CBS 115471</strain>
    </source>
</reference>
<dbReference type="PANTHER" id="PTHR35368:SF1">
    <property type="entry name" value="HYDROPEROXIDE REDUCTASE"/>
    <property type="match status" value="1"/>
</dbReference>
<dbReference type="SUPFAM" id="SSF82784">
    <property type="entry name" value="OsmC-like"/>
    <property type="match status" value="1"/>
</dbReference>
<comment type="caution">
    <text evidence="1">The sequence shown here is derived from an EMBL/GenBank/DDBJ whole genome shotgun (WGS) entry which is preliminary data.</text>
</comment>
<dbReference type="Pfam" id="PF02566">
    <property type="entry name" value="OsmC"/>
    <property type="match status" value="1"/>
</dbReference>
<sequence length="204" mass="21379">MAALQTLREQQAPIKASYRSDPSAALVTLKSTGSLDASSITCKLSTGAAIKSAEKIAGLHPKAGGPDPEISGELCSGDMLLDALVACSGVTLKAVATALGIPIQRGTVTAEGDMDFRGTLGVDKLAPVGITDIRLGFDLQFGDREDGSPVTEEEIERLGKLTEKYCVVLQTLVRKPSLAVRVAGKASSNEEDGIERQIVWGQKI</sequence>
<dbReference type="OrthoDB" id="4139202at2759"/>
<gene>
    <name evidence="1" type="ORF">BCR34DRAFT_555853</name>
</gene>
<dbReference type="PANTHER" id="PTHR35368">
    <property type="entry name" value="HYDROPEROXIDE REDUCTASE"/>
    <property type="match status" value="1"/>
</dbReference>
<dbReference type="InterPro" id="IPR003718">
    <property type="entry name" value="OsmC/Ohr_fam"/>
</dbReference>
<dbReference type="AlphaFoldDB" id="A0A1Y2A481"/>
<dbReference type="Gene3D" id="3.30.300.20">
    <property type="match status" value="1"/>
</dbReference>